<evidence type="ECO:0000259" key="29">
    <source>
        <dbReference type="PROSITE" id="PS50126"/>
    </source>
</evidence>
<dbReference type="NCBIfam" id="NF008805">
    <property type="entry name" value="PRK11824.1"/>
    <property type="match status" value="1"/>
</dbReference>
<dbReference type="Pfam" id="PF01138">
    <property type="entry name" value="RNase_PH"/>
    <property type="match status" value="2"/>
</dbReference>
<keyword evidence="15" id="KW-0862">Zinc</keyword>
<dbReference type="AlphaFoldDB" id="A0A182E5X8"/>
<dbReference type="FunFam" id="3.30.160.60:FF:001216">
    <property type="entry name" value="Splicing factor 3A subunit 2"/>
    <property type="match status" value="1"/>
</dbReference>
<dbReference type="InterPro" id="IPR015847">
    <property type="entry name" value="ExoRNase_PH_dom2"/>
</dbReference>
<dbReference type="SUPFAM" id="SSF46915">
    <property type="entry name" value="Polynucleotide phosphorylase/guanosine pentaphosphate synthase (PNPase/GPSI), domain 3"/>
    <property type="match status" value="1"/>
</dbReference>
<dbReference type="SMART" id="SM00451">
    <property type="entry name" value="ZnF_U1"/>
    <property type="match status" value="1"/>
</dbReference>
<dbReference type="Gene3D" id="2.60.40.2690">
    <property type="match status" value="1"/>
</dbReference>
<dbReference type="InterPro" id="IPR012162">
    <property type="entry name" value="PNPase"/>
</dbReference>
<dbReference type="InterPro" id="IPR031781">
    <property type="entry name" value="SF3A2_dom"/>
</dbReference>
<reference evidence="31 32" key="2">
    <citation type="submission" date="2018-08" db="EMBL/GenBank/DDBJ databases">
        <authorList>
            <person name="Laetsch R D."/>
            <person name="Stevens L."/>
            <person name="Kumar S."/>
            <person name="Blaxter L. M."/>
        </authorList>
    </citation>
    <scope>NUCLEOTIDE SEQUENCE [LARGE SCALE GENOMIC DNA]</scope>
</reference>
<evidence type="ECO:0000256" key="16">
    <source>
        <dbReference type="ARBA" id="ARBA00022884"/>
    </source>
</evidence>
<protein>
    <recommendedName>
        <fullName evidence="25">Splicing factor 3A subunit 2</fullName>
        <ecNumber evidence="4">2.7.7.8</ecNumber>
    </recommendedName>
</protein>
<evidence type="ECO:0000256" key="27">
    <source>
        <dbReference type="SAM" id="MobiDB-lite"/>
    </source>
</evidence>
<evidence type="ECO:0000313" key="31">
    <source>
        <dbReference type="EMBL" id="VDK69055.1"/>
    </source>
</evidence>
<evidence type="ECO:0000256" key="21">
    <source>
        <dbReference type="ARBA" id="ARBA00023187"/>
    </source>
</evidence>
<dbReference type="GO" id="GO:0005829">
    <property type="term" value="C:cytosol"/>
    <property type="evidence" value="ECO:0007669"/>
    <property type="project" value="TreeGrafter"/>
</dbReference>
<evidence type="ECO:0000256" key="11">
    <source>
        <dbReference type="ARBA" id="ARBA00022728"/>
    </source>
</evidence>
<comment type="caution">
    <text evidence="26">Lacks conserved residue(s) required for the propagation of feature annotation.</text>
</comment>
<feature type="domain" description="S1 motif" evidence="29">
    <location>
        <begin position="1181"/>
        <end position="1252"/>
    </location>
</feature>
<comment type="similarity">
    <text evidence="2">Belongs to the polyribonucleotide nucleotidyltransferase family.</text>
</comment>
<dbReference type="InterPro" id="IPR048524">
    <property type="entry name" value="Lamp2-like_TM"/>
</dbReference>
<evidence type="ECO:0000256" key="2">
    <source>
        <dbReference type="ARBA" id="ARBA00007404"/>
    </source>
</evidence>
<dbReference type="STRING" id="42157.A0A182E5X8"/>
<proteinExistence type="inferred from homology"/>
<keyword evidence="14" id="KW-0863">Zinc-finger</keyword>
<name>A0A182E5X8_ONCOC</name>
<feature type="domain" description="Matrin-type" evidence="30">
    <location>
        <begin position="54"/>
        <end position="84"/>
    </location>
</feature>
<comment type="subunit">
    <text evidence="24">Component of the 17S U2 SnRNP complex, a ribonucleoprotein complex that contains small nuclear RNA (snRNA) U2 and a number of specific proteins. Part of the SF3A subcomplex of the 17S U2 SnRNP complex which is composed of three subunits; SF3A3/SAP61, SF3A2/SAP62 and SF3A1/SAP114. SF3A associates with the splicing factor SF3B and a 12S RNA unit to form the mature 17S U2 small nuclear ribonucleoprotein complex (17S U2 snRNP). Identified in the spliceosome 'E' complex, a precursor of the spliceosome 'A' complex. Identified in the spliceosome 'A' and 'B' complexes. Identified in the spliceosome 'C' complex. Interacts with HTATSF1.</text>
</comment>
<comment type="similarity">
    <text evidence="3">Belongs to the SF3A2 family.</text>
</comment>
<dbReference type="InterPro" id="IPR036612">
    <property type="entry name" value="KH_dom_type_1_sf"/>
</dbReference>
<dbReference type="InterPro" id="IPR001247">
    <property type="entry name" value="ExoRNase_PH_dom1"/>
</dbReference>
<dbReference type="GO" id="GO:0008380">
    <property type="term" value="P:RNA splicing"/>
    <property type="evidence" value="ECO:0007669"/>
    <property type="project" value="UniProtKB-KW"/>
</dbReference>
<evidence type="ECO:0000256" key="23">
    <source>
        <dbReference type="ARBA" id="ARBA00055377"/>
    </source>
</evidence>
<dbReference type="InterPro" id="IPR000690">
    <property type="entry name" value="Matrin/U1-C_Znf_C2H2"/>
</dbReference>
<reference evidence="33" key="1">
    <citation type="submission" date="2016-06" db="UniProtKB">
        <authorList>
            <consortium name="WormBaseParasite"/>
        </authorList>
    </citation>
    <scope>IDENTIFICATION</scope>
</reference>
<dbReference type="OrthoDB" id="437922at2759"/>
<dbReference type="SUPFAM" id="SSF54211">
    <property type="entry name" value="Ribosomal protein S5 domain 2-like"/>
    <property type="match status" value="2"/>
</dbReference>
<keyword evidence="18" id="KW-0007">Acetylation</keyword>
<dbReference type="EMBL" id="UYRW01000646">
    <property type="protein sequence ID" value="VDK69055.1"/>
    <property type="molecule type" value="Genomic_DNA"/>
</dbReference>
<evidence type="ECO:0000256" key="9">
    <source>
        <dbReference type="ARBA" id="ARBA00022695"/>
    </source>
</evidence>
<dbReference type="FunFam" id="2.60.40.2690:FF:000001">
    <property type="entry name" value="Splicing factor 3a, subunit 2"/>
    <property type="match status" value="1"/>
</dbReference>
<evidence type="ECO:0000256" key="10">
    <source>
        <dbReference type="ARBA" id="ARBA00022723"/>
    </source>
</evidence>
<keyword evidence="11" id="KW-0747">Spliceosome</keyword>
<keyword evidence="17 28" id="KW-1133">Transmembrane helix</keyword>
<evidence type="ECO:0000256" key="1">
    <source>
        <dbReference type="ARBA" id="ARBA00004123"/>
    </source>
</evidence>
<accession>A0A182E5X8</accession>
<dbReference type="InterPro" id="IPR002000">
    <property type="entry name" value="Lysosome-assoc_membr_glycop"/>
</dbReference>
<dbReference type="InterPro" id="IPR036345">
    <property type="entry name" value="ExoRNase_PH_dom2_sf"/>
</dbReference>
<keyword evidence="10" id="KW-0479">Metal-binding</keyword>
<keyword evidence="32" id="KW-1185">Reference proteome</keyword>
<dbReference type="GO" id="GO:0000958">
    <property type="term" value="P:mitochondrial mRNA catabolic process"/>
    <property type="evidence" value="ECO:0007669"/>
    <property type="project" value="TreeGrafter"/>
</dbReference>
<dbReference type="Pfam" id="PF12874">
    <property type="entry name" value="zf-met"/>
    <property type="match status" value="1"/>
</dbReference>
<evidence type="ECO:0000256" key="25">
    <source>
        <dbReference type="ARBA" id="ARBA00074918"/>
    </source>
</evidence>
<evidence type="ECO:0000256" key="4">
    <source>
        <dbReference type="ARBA" id="ARBA00012416"/>
    </source>
</evidence>
<evidence type="ECO:0000259" key="30">
    <source>
        <dbReference type="PROSITE" id="PS50171"/>
    </source>
</evidence>
<keyword evidence="7" id="KW-0808">Transferase</keyword>
<evidence type="ECO:0000313" key="32">
    <source>
        <dbReference type="Proteomes" id="UP000271087"/>
    </source>
</evidence>
<evidence type="ECO:0000256" key="13">
    <source>
        <dbReference type="ARBA" id="ARBA00022737"/>
    </source>
</evidence>
<dbReference type="SUPFAM" id="SSF54791">
    <property type="entry name" value="Eukaryotic type KH-domain (KH-domain type I)"/>
    <property type="match status" value="1"/>
</dbReference>
<dbReference type="InterPro" id="IPR036456">
    <property type="entry name" value="PNPase_PH_RNA-bd_sf"/>
</dbReference>
<dbReference type="EC" id="2.7.7.8" evidence="4"/>
<dbReference type="InterPro" id="IPR036236">
    <property type="entry name" value="Znf_C2H2_sf"/>
</dbReference>
<evidence type="ECO:0000256" key="12">
    <source>
        <dbReference type="ARBA" id="ARBA00022729"/>
    </source>
</evidence>
<dbReference type="InterPro" id="IPR003029">
    <property type="entry name" value="S1_domain"/>
</dbReference>
<dbReference type="InterPro" id="IPR020568">
    <property type="entry name" value="Ribosomal_Su5_D2-typ_SF"/>
</dbReference>
<dbReference type="SMART" id="SM01050">
    <property type="entry name" value="CactinC_cactus"/>
    <property type="match status" value="1"/>
</dbReference>
<keyword evidence="12" id="KW-0732">Signal</keyword>
<dbReference type="InterPro" id="IPR013087">
    <property type="entry name" value="Znf_C2H2_type"/>
</dbReference>
<dbReference type="Pfam" id="PF16835">
    <property type="entry name" value="SF3A2"/>
    <property type="match status" value="1"/>
</dbReference>
<sequence length="1268" mass="141937">MDFQNRAGGKTGGGGVASWSDANVDRRERLRQLALETIDLQKDPYFMKNHLGGYECKLCLTLHNNEGSYLAHTQGKKHQSNLARRAAKEATDQPYMPLPQQLKVEPKKFVKIGRPGYKVTKERDPSTGQQALLFQIDYPEIAEGVTPRHRFMSAYEQKVQPPDKRWQYILFAAEPYETIAFKIPSREVDKAEDKFWTLWNKDTKQFFMQFAFRFDRMSQHDEPPPPPPSAAAAMIRPSPVPPPMDGPCFSVGCYSSDAVYVPIIVCNHYYVTSKSKDTCIILDSNITGILHYTKSDNSTEQFKFNISGNADGSCEQTQYINISFNSSIGLTNSSLIIYFKRRNDSFQISNFTLTVNFEQKLNATEPRYMYLMDDHAELDVSTSIDEAYKCSEVILSFRGGSTINLHNARLIAYADFNTTEFPGNQKYDICQLDVRTSDLVPIVVGICLAALVIAVLIAYLIGRARAKRQGYASVILDDAETKIFHLDRLCESLKNHFYAGSLLNNNEKNEESLAGRMLPYRVRAVNAFLRKCRFCLLLDTVKALGSMQIDAHIGVDERDIIRFEAGHVARLADGAAVVSQGETSVLATVVGKQSSAGDTADFMPLTVDFQQSASAIGRIPTNYLRRELQRNDSDILASRMIDRSVRPLFSKHYSGETQIICKPLAIDDDGDPVILGLNATSAALTLSDIPWEGPLGAVRVALIDNEIVVNPSRKNMKSSSLDLIIAGCDYGKRILMIDMDGYKIETGKFSECIRAGLQAISHLIQAINKVKDLCGRQKRQDVNGEIDIDMIALMEEMQILCGNQLYDILTNIEHDKLSRDRAVSALGDHMFEKLKERSTPHKLRHTFKNLVKRSLRDALFKSERRCDGRKFDELRPVDIKMDLYKKLHGSALFQRGQTQVFGTVTFDAPSTAFQPDALSQLLGAQQKKMFMLHYQFPSFATTAISSSLRTSRRELGHGALAEKALKRLIPEDFPYCIRLACDVLESNGSSSMASVCAGSLALLDAGVQMEAPAAGIAMGLIIDEERSDYRILTDINGLEDFAGDMDFKVAGTMSGYTAMQLDLKVPGIKPEMVMESLEKASNGLKHLLLIMEKAQPQWRNHFKSTVPVHETIPVAIYKRHIIFRSGGYNAKLIESETGAKISVEDDTNISIFAPNKVKLEEAKMMLNKMFDSESERELVFGAMYKAEIVEVLEHGVLVTLHKGMKPILLKNSNLDARNVAHARVLGFKTGQKIIIQYLGRDPNTGHHRISRKTLQSASLPVQNMYHDI</sequence>
<comment type="similarity">
    <text evidence="26">Belongs to the LAMP family.</text>
</comment>
<gene>
    <name evidence="31" type="ORF">NOO_LOCUS3413</name>
</gene>
<dbReference type="SUPFAM" id="SSF57667">
    <property type="entry name" value="beta-beta-alpha zinc fingers"/>
    <property type="match status" value="1"/>
</dbReference>
<comment type="function">
    <text evidence="23">Component of the 17S U2 SnRNP complex of the spliceosome, a large ribonucleoprotein complex that removes introns from transcribed pre-mRNAs. The 17S U2 SnRNP complex (1) directly participates in early spliceosome assembly and (2) mediates recognition of the intron branch site during pre-mRNA splicing by promoting the selection of the pre-mRNA branch-site adenosine, the nucleophile for the first step of splicing. Within the 17S U2 SnRNP complex, SF3A2 is part of the SF3A subcomplex that contributes to the assembly of the 17S U2 snRNP, and the subsequent assembly of the pre-spliceosome 'E' complex and the pre-catalytic spliceosome 'A' complex. Involved in pre-mRNA splicing as a component of pre-catalytic spliceosome 'B' complexes, including the Bact complex. Interacts directly with the duplex formed by U2 snRNA and the intron.</text>
</comment>
<keyword evidence="6" id="KW-0507">mRNA processing</keyword>
<dbReference type="Pfam" id="PF21222">
    <property type="entry name" value="Lamp2_2nd"/>
    <property type="match status" value="1"/>
</dbReference>
<keyword evidence="8 26" id="KW-0812">Transmembrane</keyword>
<dbReference type="PANTHER" id="PTHR11252:SF0">
    <property type="entry name" value="POLYRIBONUCLEOTIDE NUCLEOTIDYLTRANSFERASE 1, MITOCHONDRIAL"/>
    <property type="match status" value="1"/>
</dbReference>
<evidence type="ECO:0000256" key="22">
    <source>
        <dbReference type="ARBA" id="ARBA00023242"/>
    </source>
</evidence>
<keyword evidence="20" id="KW-0325">Glycoprotein</keyword>
<keyword evidence="16" id="KW-0694">RNA-binding</keyword>
<dbReference type="Gene3D" id="3.30.1370.10">
    <property type="entry name" value="K Homology domain, type 1"/>
    <property type="match status" value="1"/>
</dbReference>
<keyword evidence="22" id="KW-0539">Nucleus</keyword>
<organism evidence="33">
    <name type="scientific">Onchocerca ochengi</name>
    <name type="common">Filarial nematode worm</name>
    <dbReference type="NCBI Taxonomy" id="42157"/>
    <lineage>
        <taxon>Eukaryota</taxon>
        <taxon>Metazoa</taxon>
        <taxon>Ecdysozoa</taxon>
        <taxon>Nematoda</taxon>
        <taxon>Chromadorea</taxon>
        <taxon>Rhabditida</taxon>
        <taxon>Spirurina</taxon>
        <taxon>Spiruromorpha</taxon>
        <taxon>Filarioidea</taxon>
        <taxon>Onchocercidae</taxon>
        <taxon>Onchocerca</taxon>
    </lineage>
</organism>
<evidence type="ECO:0000256" key="5">
    <source>
        <dbReference type="ARBA" id="ARBA00022553"/>
    </source>
</evidence>
<dbReference type="NCBIfam" id="TIGR03591">
    <property type="entry name" value="polynuc_phos"/>
    <property type="match status" value="1"/>
</dbReference>
<dbReference type="Gene3D" id="2.40.160.110">
    <property type="match status" value="1"/>
</dbReference>
<evidence type="ECO:0000256" key="26">
    <source>
        <dbReference type="PROSITE-ProRule" id="PRU00740"/>
    </source>
</evidence>
<evidence type="ECO:0000256" key="20">
    <source>
        <dbReference type="ARBA" id="ARBA00023180"/>
    </source>
</evidence>
<evidence type="ECO:0000256" key="19">
    <source>
        <dbReference type="ARBA" id="ARBA00023136"/>
    </source>
</evidence>
<keyword evidence="21" id="KW-0508">mRNA splicing</keyword>
<dbReference type="Pfam" id="PF03725">
    <property type="entry name" value="RNase_PH_C"/>
    <property type="match status" value="1"/>
</dbReference>
<evidence type="ECO:0000256" key="17">
    <source>
        <dbReference type="ARBA" id="ARBA00022989"/>
    </source>
</evidence>
<dbReference type="PROSITE" id="PS50171">
    <property type="entry name" value="ZF_MATRIN"/>
    <property type="match status" value="1"/>
</dbReference>
<dbReference type="GO" id="GO:0016020">
    <property type="term" value="C:membrane"/>
    <property type="evidence" value="ECO:0007669"/>
    <property type="project" value="UniProtKB-SubCell"/>
</dbReference>
<feature type="region of interest" description="Disordered" evidence="27">
    <location>
        <begin position="1"/>
        <end position="20"/>
    </location>
</feature>
<dbReference type="WBParaSite" id="nOo.2.0.1.t03413-RA">
    <property type="protein sequence ID" value="nOo.2.0.1.t03413-RA"/>
    <property type="gene ID" value="nOo.2.0.1.g03413"/>
</dbReference>
<evidence type="ECO:0000256" key="15">
    <source>
        <dbReference type="ARBA" id="ARBA00022833"/>
    </source>
</evidence>
<evidence type="ECO:0000256" key="14">
    <source>
        <dbReference type="ARBA" id="ARBA00022771"/>
    </source>
</evidence>
<dbReference type="PROSITE" id="PS51407">
    <property type="entry name" value="LAMP_3"/>
    <property type="match status" value="1"/>
</dbReference>
<dbReference type="GO" id="GO:0000175">
    <property type="term" value="F:3'-5'-RNA exonuclease activity"/>
    <property type="evidence" value="ECO:0007669"/>
    <property type="project" value="TreeGrafter"/>
</dbReference>
<evidence type="ECO:0000256" key="24">
    <source>
        <dbReference type="ARBA" id="ARBA00063783"/>
    </source>
</evidence>
<dbReference type="SUPFAM" id="SSF55666">
    <property type="entry name" value="Ribonuclease PH domain 2-like"/>
    <property type="match status" value="2"/>
</dbReference>
<evidence type="ECO:0000313" key="33">
    <source>
        <dbReference type="WBParaSite" id="nOo.2.0.1.t03413-RA"/>
    </source>
</evidence>
<dbReference type="GO" id="GO:0005739">
    <property type="term" value="C:mitochondrion"/>
    <property type="evidence" value="ECO:0007669"/>
    <property type="project" value="TreeGrafter"/>
</dbReference>
<dbReference type="InterPro" id="IPR027408">
    <property type="entry name" value="PNPase/RNase_PH_dom_sf"/>
</dbReference>
<evidence type="ECO:0000256" key="3">
    <source>
        <dbReference type="ARBA" id="ARBA00008995"/>
    </source>
</evidence>
<dbReference type="GO" id="GO:0004654">
    <property type="term" value="F:polyribonucleotide nucleotidyltransferase activity"/>
    <property type="evidence" value="ECO:0007669"/>
    <property type="project" value="UniProtKB-EC"/>
</dbReference>
<dbReference type="PANTHER" id="PTHR11252">
    <property type="entry name" value="POLYRIBONUCLEOTIDE NUCLEOTIDYLTRANSFERASE"/>
    <property type="match status" value="1"/>
</dbReference>
<evidence type="ECO:0000256" key="6">
    <source>
        <dbReference type="ARBA" id="ARBA00022664"/>
    </source>
</evidence>
<keyword evidence="19 26" id="KW-0472">Membrane</keyword>
<evidence type="ECO:0000256" key="18">
    <source>
        <dbReference type="ARBA" id="ARBA00022990"/>
    </source>
</evidence>
<feature type="transmembrane region" description="Helical" evidence="28">
    <location>
        <begin position="439"/>
        <end position="461"/>
    </location>
</feature>
<dbReference type="GO" id="GO:0003723">
    <property type="term" value="F:RNA binding"/>
    <property type="evidence" value="ECO:0007669"/>
    <property type="project" value="UniProtKB-KW"/>
</dbReference>
<dbReference type="Gene3D" id="3.30.230.70">
    <property type="entry name" value="GHMP Kinase, N-terminal domain"/>
    <property type="match status" value="2"/>
</dbReference>
<dbReference type="FunFam" id="3.30.230.70:FF:000001">
    <property type="entry name" value="Polyribonucleotide nucleotidyltransferase"/>
    <property type="match status" value="1"/>
</dbReference>
<dbReference type="GO" id="GO:0006397">
    <property type="term" value="P:mRNA processing"/>
    <property type="evidence" value="ECO:0007669"/>
    <property type="project" value="UniProtKB-KW"/>
</dbReference>
<comment type="subcellular location">
    <subcellularLocation>
        <location evidence="26">Membrane</location>
        <topology evidence="26">Single-pass type I membrane protein</topology>
    </subcellularLocation>
    <subcellularLocation>
        <location evidence="1">Nucleus</location>
    </subcellularLocation>
</comment>
<dbReference type="CDD" id="cd11364">
    <property type="entry name" value="RNase_PH_PNPase_2"/>
    <property type="match status" value="1"/>
</dbReference>
<dbReference type="Proteomes" id="UP000271087">
    <property type="component" value="Unassembled WGS sequence"/>
</dbReference>
<dbReference type="InterPro" id="IPR003604">
    <property type="entry name" value="Matrin/U1-like-C_Znf_C2H2"/>
</dbReference>
<dbReference type="GO" id="GO:0008270">
    <property type="term" value="F:zinc ion binding"/>
    <property type="evidence" value="ECO:0007669"/>
    <property type="project" value="UniProtKB-KW"/>
</dbReference>
<evidence type="ECO:0000256" key="7">
    <source>
        <dbReference type="ARBA" id="ARBA00022679"/>
    </source>
</evidence>
<evidence type="ECO:0000256" key="28">
    <source>
        <dbReference type="SAM" id="Phobius"/>
    </source>
</evidence>
<dbReference type="GO" id="GO:0005764">
    <property type="term" value="C:lysosome"/>
    <property type="evidence" value="ECO:0007669"/>
    <property type="project" value="UniProtKB-ARBA"/>
</dbReference>
<evidence type="ECO:0000256" key="8">
    <source>
        <dbReference type="ARBA" id="ARBA00022692"/>
    </source>
</evidence>
<keyword evidence="13" id="KW-0677">Repeat</keyword>
<dbReference type="GO" id="GO:0005681">
    <property type="term" value="C:spliceosomal complex"/>
    <property type="evidence" value="ECO:0007669"/>
    <property type="project" value="UniProtKB-KW"/>
</dbReference>
<dbReference type="GO" id="GO:0000965">
    <property type="term" value="P:mitochondrial RNA 3'-end processing"/>
    <property type="evidence" value="ECO:0007669"/>
    <property type="project" value="TreeGrafter"/>
</dbReference>
<keyword evidence="5" id="KW-0597">Phosphoprotein</keyword>
<dbReference type="PROSITE" id="PS50126">
    <property type="entry name" value="S1"/>
    <property type="match status" value="1"/>
</dbReference>
<keyword evidence="9" id="KW-0548">Nucleotidyltransferase</keyword>